<dbReference type="GO" id="GO:0016491">
    <property type="term" value="F:oxidoreductase activity"/>
    <property type="evidence" value="ECO:0007669"/>
    <property type="project" value="UniProtKB-KW"/>
</dbReference>
<dbReference type="InterPro" id="IPR008030">
    <property type="entry name" value="NmrA-like"/>
</dbReference>
<keyword evidence="2" id="KW-0521">NADP</keyword>
<evidence type="ECO:0000256" key="1">
    <source>
        <dbReference type="ARBA" id="ARBA00006328"/>
    </source>
</evidence>
<reference evidence="5" key="1">
    <citation type="journal article" date="2021" name="Nat. Commun.">
        <title>Genetic determinants of endophytism in the Arabidopsis root mycobiome.</title>
        <authorList>
            <person name="Mesny F."/>
            <person name="Miyauchi S."/>
            <person name="Thiergart T."/>
            <person name="Pickel B."/>
            <person name="Atanasova L."/>
            <person name="Karlsson M."/>
            <person name="Huettel B."/>
            <person name="Barry K.W."/>
            <person name="Haridas S."/>
            <person name="Chen C."/>
            <person name="Bauer D."/>
            <person name="Andreopoulos W."/>
            <person name="Pangilinan J."/>
            <person name="LaButti K."/>
            <person name="Riley R."/>
            <person name="Lipzen A."/>
            <person name="Clum A."/>
            <person name="Drula E."/>
            <person name="Henrissat B."/>
            <person name="Kohler A."/>
            <person name="Grigoriev I.V."/>
            <person name="Martin F.M."/>
            <person name="Hacquard S."/>
        </authorList>
    </citation>
    <scope>NUCLEOTIDE SEQUENCE</scope>
    <source>
        <strain evidence="5">MPI-SDFR-AT-0073</strain>
    </source>
</reference>
<dbReference type="Pfam" id="PF05368">
    <property type="entry name" value="NmrA"/>
    <property type="match status" value="1"/>
</dbReference>
<dbReference type="GO" id="GO:0005634">
    <property type="term" value="C:nucleus"/>
    <property type="evidence" value="ECO:0007669"/>
    <property type="project" value="TreeGrafter"/>
</dbReference>
<dbReference type="InterPro" id="IPR051164">
    <property type="entry name" value="NmrA-like_oxidored"/>
</dbReference>
<accession>A0A9P8RI86</accession>
<dbReference type="PANTHER" id="PTHR42748">
    <property type="entry name" value="NITROGEN METABOLITE REPRESSION PROTEIN NMRA FAMILY MEMBER"/>
    <property type="match status" value="1"/>
</dbReference>
<sequence length="188" mass="21413">MAQYFLSKVEGEEAVRRWADGGLRYTILRPCGFMSNWLAPWTSFQTPDLISEGVWHTAFSSDFPMPLIDTEDVGRIAAVAMQDPEGWHGREVELIAETLPLKEVIRLLSEVSGKQLRIHTYTEQEAEKLSKENPLVKGMMIRIKTDSLGGPPAKDLNLPFDLKTFRNYLDENREVVLETYAKVNNQTL</sequence>
<dbReference type="Gene3D" id="3.40.50.720">
    <property type="entry name" value="NAD(P)-binding Rossmann-like Domain"/>
    <property type="match status" value="1"/>
</dbReference>
<dbReference type="GeneID" id="70133000"/>
<comment type="caution">
    <text evidence="5">The sequence shown here is derived from an EMBL/GenBank/DDBJ whole genome shotgun (WGS) entry which is preliminary data.</text>
</comment>
<gene>
    <name evidence="5" type="ORF">BKA67DRAFT_583863</name>
</gene>
<comment type="similarity">
    <text evidence="1">Belongs to the NmrA-type oxidoreductase family.</text>
</comment>
<proteinExistence type="inferred from homology"/>
<organism evidence="5 6">
    <name type="scientific">Truncatella angustata</name>
    <dbReference type="NCBI Taxonomy" id="152316"/>
    <lineage>
        <taxon>Eukaryota</taxon>
        <taxon>Fungi</taxon>
        <taxon>Dikarya</taxon>
        <taxon>Ascomycota</taxon>
        <taxon>Pezizomycotina</taxon>
        <taxon>Sordariomycetes</taxon>
        <taxon>Xylariomycetidae</taxon>
        <taxon>Amphisphaeriales</taxon>
        <taxon>Sporocadaceae</taxon>
        <taxon>Truncatella</taxon>
    </lineage>
</organism>
<dbReference type="OrthoDB" id="300709at2759"/>
<name>A0A9P8RI86_9PEZI</name>
<dbReference type="Proteomes" id="UP000758603">
    <property type="component" value="Unassembled WGS sequence"/>
</dbReference>
<protein>
    <recommendedName>
        <fullName evidence="4">NmrA-like domain-containing protein</fullName>
    </recommendedName>
</protein>
<evidence type="ECO:0000313" key="5">
    <source>
        <dbReference type="EMBL" id="KAH6646319.1"/>
    </source>
</evidence>
<dbReference type="EMBL" id="JAGPXC010000010">
    <property type="protein sequence ID" value="KAH6646319.1"/>
    <property type="molecule type" value="Genomic_DNA"/>
</dbReference>
<dbReference type="PANTHER" id="PTHR42748:SF30">
    <property type="entry name" value="NMRA-LIKE DOMAIN-CONTAINING PROTEIN"/>
    <property type="match status" value="1"/>
</dbReference>
<feature type="domain" description="NmrA-like" evidence="4">
    <location>
        <begin position="4"/>
        <end position="128"/>
    </location>
</feature>
<evidence type="ECO:0000313" key="6">
    <source>
        <dbReference type="Proteomes" id="UP000758603"/>
    </source>
</evidence>
<evidence type="ECO:0000256" key="3">
    <source>
        <dbReference type="ARBA" id="ARBA00023002"/>
    </source>
</evidence>
<dbReference type="AlphaFoldDB" id="A0A9P8RI86"/>
<keyword evidence="3" id="KW-0560">Oxidoreductase</keyword>
<evidence type="ECO:0000256" key="2">
    <source>
        <dbReference type="ARBA" id="ARBA00022857"/>
    </source>
</evidence>
<dbReference type="InterPro" id="IPR036291">
    <property type="entry name" value="NAD(P)-bd_dom_sf"/>
</dbReference>
<dbReference type="RefSeq" id="XP_045952833.1">
    <property type="nucleotide sequence ID" value="XM_046104109.1"/>
</dbReference>
<evidence type="ECO:0000259" key="4">
    <source>
        <dbReference type="Pfam" id="PF05368"/>
    </source>
</evidence>
<dbReference type="SUPFAM" id="SSF51735">
    <property type="entry name" value="NAD(P)-binding Rossmann-fold domains"/>
    <property type="match status" value="1"/>
</dbReference>
<keyword evidence="6" id="KW-1185">Reference proteome</keyword>